<name>A0A6J5FC98_9BURK</name>
<dbReference type="Proteomes" id="UP000494363">
    <property type="component" value="Unassembled WGS sequence"/>
</dbReference>
<evidence type="ECO:0000313" key="1">
    <source>
        <dbReference type="EMBL" id="CAB3774886.1"/>
    </source>
</evidence>
<keyword evidence="2" id="KW-1185">Reference proteome</keyword>
<protein>
    <submittedName>
        <fullName evidence="1">Uncharacterized protein</fullName>
    </submittedName>
</protein>
<proteinExistence type="predicted"/>
<reference evidence="1 2" key="1">
    <citation type="submission" date="2020-04" db="EMBL/GenBank/DDBJ databases">
        <authorList>
            <person name="De Canck E."/>
        </authorList>
    </citation>
    <scope>NUCLEOTIDE SEQUENCE [LARGE SCALE GENOMIC DNA]</scope>
    <source>
        <strain evidence="1 2">LMG 29542</strain>
    </source>
</reference>
<dbReference type="EMBL" id="CADIKH010000194">
    <property type="protein sequence ID" value="CAB3774886.1"/>
    <property type="molecule type" value="Genomic_DNA"/>
</dbReference>
<dbReference type="AlphaFoldDB" id="A0A6J5FC98"/>
<accession>A0A6J5FC98</accession>
<sequence length="244" mass="26968">MRIAIKRPRRAPRGIFASLASCCGLRAHAGLRYRRVCAPHSTCEIMTKEFNRIGAGLRAVEPASFELPHDEPCDFGFRMQPHTFQYQNSIFAALPDTPLTADEIDAVLDVPTNSSSRSIGPSMQRPMAQVGPVRLTGPLKRTVDLAYARMKREKGAGRPILNVDAAVLYSYAVSHKNEGIAKNGTPSKNPFGDPNKLTVRGAARYLNVNDHSLCKYVRADGNYTKKANTIRRNVYGILNPFSDH</sequence>
<organism evidence="1 2">
    <name type="scientific">Paraburkholderia humisilvae</name>
    <dbReference type="NCBI Taxonomy" id="627669"/>
    <lineage>
        <taxon>Bacteria</taxon>
        <taxon>Pseudomonadati</taxon>
        <taxon>Pseudomonadota</taxon>
        <taxon>Betaproteobacteria</taxon>
        <taxon>Burkholderiales</taxon>
        <taxon>Burkholderiaceae</taxon>
        <taxon>Paraburkholderia</taxon>
    </lineage>
</organism>
<gene>
    <name evidence="1" type="ORF">LMG29542_08268</name>
</gene>
<evidence type="ECO:0000313" key="2">
    <source>
        <dbReference type="Proteomes" id="UP000494363"/>
    </source>
</evidence>